<dbReference type="EMBL" id="FO704550">
    <property type="protein sequence ID" value="CDG19558.1"/>
    <property type="molecule type" value="Genomic_DNA"/>
</dbReference>
<evidence type="ECO:0000313" key="2">
    <source>
        <dbReference type="Proteomes" id="UP000032721"/>
    </source>
</evidence>
<protein>
    <submittedName>
        <fullName evidence="1">Transposase</fullName>
    </submittedName>
</protein>
<accession>A0A068QX57</accession>
<evidence type="ECO:0000313" key="1">
    <source>
        <dbReference type="EMBL" id="CDG19558.1"/>
    </source>
</evidence>
<name>A0A068QX57_9GAMM</name>
<proteinExistence type="predicted"/>
<organism evidence="1 2">
    <name type="scientific">Xenorhabdus doucetiae</name>
    <dbReference type="NCBI Taxonomy" id="351671"/>
    <lineage>
        <taxon>Bacteria</taxon>
        <taxon>Pseudomonadati</taxon>
        <taxon>Pseudomonadota</taxon>
        <taxon>Gammaproteobacteria</taxon>
        <taxon>Enterobacterales</taxon>
        <taxon>Morganellaceae</taxon>
        <taxon>Xenorhabdus</taxon>
    </lineage>
</organism>
<gene>
    <name evidence="1" type="ORF">XDD1_3873</name>
</gene>
<dbReference type="KEGG" id="xdo:XDD1_3873"/>
<dbReference type="Proteomes" id="UP000032721">
    <property type="component" value="Chromosome"/>
</dbReference>
<reference evidence="1 2" key="1">
    <citation type="submission" date="2013-07" db="EMBL/GenBank/DDBJ databases">
        <authorList>
            <person name="Genoscope - CEA"/>
        </authorList>
    </citation>
    <scope>NUCLEOTIDE SEQUENCE [LARGE SCALE GENOMIC DNA]</scope>
    <source>
        <strain evidence="2">FRM16 / DSM 17909</strain>
    </source>
</reference>
<dbReference type="HOGENOM" id="CLU_1712585_0_0_6"/>
<dbReference type="AlphaFoldDB" id="A0A068QX57"/>
<sequence>MITRLSAQWPVTELCQAFKVSRSAYYDWRKRPVDTERLRLRIRTRELYNQSRGAIGSRSLSHLLTNEGTPVGRWLAHAGMRPAKSSAGGPPLSSTGERTCGVAGFFAAALCPGQPKYPVVRGHHVHSYAGRLALPRGGDGFIFPPRGGYGHLFLTGCGVGLSGTESCPGNAP</sequence>
<dbReference type="STRING" id="351671.XDD1_3873"/>